<keyword evidence="1 2" id="KW-0129">CBS domain</keyword>
<evidence type="ECO:0000313" key="5">
    <source>
        <dbReference type="Proteomes" id="UP000520767"/>
    </source>
</evidence>
<evidence type="ECO:0000256" key="1">
    <source>
        <dbReference type="ARBA" id="ARBA00023122"/>
    </source>
</evidence>
<dbReference type="Pfam" id="PF00571">
    <property type="entry name" value="CBS"/>
    <property type="match status" value="2"/>
</dbReference>
<dbReference type="InterPro" id="IPR051257">
    <property type="entry name" value="Diverse_CBS-Domain"/>
</dbReference>
<name>A0A7W7QCD7_9PSEU</name>
<feature type="domain" description="CBS" evidence="3">
    <location>
        <begin position="1"/>
        <end position="62"/>
    </location>
</feature>
<protein>
    <submittedName>
        <fullName evidence="4">CBS domain-containing protein</fullName>
    </submittedName>
</protein>
<comment type="caution">
    <text evidence="4">The sequence shown here is derived from an EMBL/GenBank/DDBJ whole genome shotgun (WGS) entry which is preliminary data.</text>
</comment>
<dbReference type="EMBL" id="JACHJQ010000008">
    <property type="protein sequence ID" value="MBB4910853.1"/>
    <property type="molecule type" value="Genomic_DNA"/>
</dbReference>
<dbReference type="Proteomes" id="UP000520767">
    <property type="component" value="Unassembled WGS sequence"/>
</dbReference>
<evidence type="ECO:0000259" key="3">
    <source>
        <dbReference type="PROSITE" id="PS51371"/>
    </source>
</evidence>
<reference evidence="4 5" key="1">
    <citation type="submission" date="2020-08" db="EMBL/GenBank/DDBJ databases">
        <title>Genomic Encyclopedia of Type Strains, Phase III (KMG-III): the genomes of soil and plant-associated and newly described type strains.</title>
        <authorList>
            <person name="Whitman W."/>
        </authorList>
    </citation>
    <scope>NUCLEOTIDE SEQUENCE [LARGE SCALE GENOMIC DNA]</scope>
    <source>
        <strain evidence="4 5">CECT 8960</strain>
    </source>
</reference>
<feature type="domain" description="CBS" evidence="3">
    <location>
        <begin position="65"/>
        <end position="123"/>
    </location>
</feature>
<dbReference type="InterPro" id="IPR046342">
    <property type="entry name" value="CBS_dom_sf"/>
</dbReference>
<dbReference type="PANTHER" id="PTHR43080:SF29">
    <property type="entry name" value="OS02G0818000 PROTEIN"/>
    <property type="match status" value="1"/>
</dbReference>
<sequence length="137" mass="14665">MTRRVVTVVPEMPVGAVVAAMSESGLRALPVVDGNGLPLGVVSEADLVGPERWVRARGRHAVEVMGSPVRAVHADEPVSFAAGVLARTGLRRLFVTDWDGRLVGVVSRRDLRRARRSAEVRESFGAVTLPGLPVRVP</sequence>
<dbReference type="RefSeq" id="WP_184814881.1">
    <property type="nucleotide sequence ID" value="NZ_JACHJQ010000008.1"/>
</dbReference>
<dbReference type="AlphaFoldDB" id="A0A7W7QCD7"/>
<accession>A0A7W7QCD7</accession>
<gene>
    <name evidence="4" type="ORF">FHR82_007112</name>
</gene>
<dbReference type="Gene3D" id="3.10.580.10">
    <property type="entry name" value="CBS-domain"/>
    <property type="match status" value="1"/>
</dbReference>
<evidence type="ECO:0000313" key="4">
    <source>
        <dbReference type="EMBL" id="MBB4910853.1"/>
    </source>
</evidence>
<evidence type="ECO:0000256" key="2">
    <source>
        <dbReference type="PROSITE-ProRule" id="PRU00703"/>
    </source>
</evidence>
<dbReference type="PANTHER" id="PTHR43080">
    <property type="entry name" value="CBS DOMAIN-CONTAINING PROTEIN CBSX3, MITOCHONDRIAL"/>
    <property type="match status" value="1"/>
</dbReference>
<dbReference type="SUPFAM" id="SSF54631">
    <property type="entry name" value="CBS-domain pair"/>
    <property type="match status" value="1"/>
</dbReference>
<dbReference type="InterPro" id="IPR000644">
    <property type="entry name" value="CBS_dom"/>
</dbReference>
<organism evidence="4 5">
    <name type="scientific">Actinophytocola algeriensis</name>
    <dbReference type="NCBI Taxonomy" id="1768010"/>
    <lineage>
        <taxon>Bacteria</taxon>
        <taxon>Bacillati</taxon>
        <taxon>Actinomycetota</taxon>
        <taxon>Actinomycetes</taxon>
        <taxon>Pseudonocardiales</taxon>
        <taxon>Pseudonocardiaceae</taxon>
    </lineage>
</organism>
<proteinExistence type="predicted"/>
<keyword evidence="5" id="KW-1185">Reference proteome</keyword>
<dbReference type="SMART" id="SM00116">
    <property type="entry name" value="CBS"/>
    <property type="match status" value="2"/>
</dbReference>
<dbReference type="PROSITE" id="PS51371">
    <property type="entry name" value="CBS"/>
    <property type="match status" value="2"/>
</dbReference>